<dbReference type="InterPro" id="IPR011519">
    <property type="entry name" value="UnbV_ASPIC"/>
</dbReference>
<feature type="domain" description="ASPIC/UnbV" evidence="2">
    <location>
        <begin position="527"/>
        <end position="593"/>
    </location>
</feature>
<evidence type="ECO:0000313" key="4">
    <source>
        <dbReference type="Proteomes" id="UP001172083"/>
    </source>
</evidence>
<dbReference type="InterPro" id="IPR028994">
    <property type="entry name" value="Integrin_alpha_N"/>
</dbReference>
<sequence>MSLEVNVRNKYTGWLLPVFFLLMACHKKSQQDDLTPGAYRLVSKDHSGIDFINRLRETEHNNILKYPYFYNGGGVAVGDLNNDGLPDIYFTGNMSGDRLYLNKGDLRFEDITRKSNILKSNLWTTGVSLVDVNHDGWLDIYVCRSGTGAYRNNLLYVNQQNGRFTEQAKAYGLDDNGYSVQSYFFDYDLDGDLDMYLVNHSNRFFASQEELFGLKGKPEEDEADKLYQNNGNGAFEEIGSQAGIHHFGFGLSASIADFDDDGYPDIYVANDFFEPDYLYHNNQDGTFTNVLQEVMGHTSFSSMGADAADFNNDGFTDIMVCDMQASSNFRKKANMASMDIQRFERMIKEGYHYQYMRNTLQLNSGLGRFSDVAELCNVAETDWSWGPLFMDMDNDGWKDLFVSNGIRRDIQYKDIYLDIQKKNLKTSALMSLDVIENFPVYRNKNYSFQNSRDMRFLDQSNAWGIDYEGFTTGAAFGDLDGDGDLDLVLNNVDDEALIYENTFYRPGSKRSNYLQVVLKGSGKNPMATGARVRLRSGDLIQYQYLQPTRGFQSFSEPIIHFGLDTLSKVDEIQVLWADGSISTQSNIGSNSRIEIHQNNTTRPGNKKSTTNPLFTNQTDKIGIDYVHTEKVYDDFKRELLIPHKYSQMGPALAVGDVNRDGLDDFYIGGAKDHAGGLYLQSEAGDFVLTAAGTWMKDKKYEDTGALFFDADADGDLDLYVASGSNEWPAASPMYHDRFYRNDGLGGFTRANGVIPDFSVSTQAVSEGDIDNDGDLDLFVGGRINPGTYPLAPLSKILLNDNGRFLDKTLEIAPDINEIGMVTDALWVDFDADRDLDLMIVGEWMPVTLLENNDGKLAYYRNEALDNTYGWWYSLASADLDLDGDTDFVIGNLGENYKYKATLDEPFEVYADDFDENGTFDIVLGYHEDDKIFPLRGKQCSSQQMPFIKDKFPSYSAFAASDIVQVYGKEKIKQAHHLKAYTFSSIYIENLGQGKFRVEKLPVAAQLSSINGIAIEDFDQDGFPDLLMAGNMYHSEAETARNDAGIGVFLKGNGKRGFEVIPTYTSGFLAPWDVKYVSTLKGTDGDILVLVACNDDRLQFFEVQNKDN</sequence>
<organism evidence="3 4">
    <name type="scientific">Agaribacillus aureus</name>
    <dbReference type="NCBI Taxonomy" id="3051825"/>
    <lineage>
        <taxon>Bacteria</taxon>
        <taxon>Pseudomonadati</taxon>
        <taxon>Bacteroidota</taxon>
        <taxon>Cytophagia</taxon>
        <taxon>Cytophagales</taxon>
        <taxon>Splendidivirgaceae</taxon>
        <taxon>Agaribacillus</taxon>
    </lineage>
</organism>
<keyword evidence="4" id="KW-1185">Reference proteome</keyword>
<dbReference type="PANTHER" id="PTHR16026">
    <property type="entry name" value="CARTILAGE ACIDIC PROTEIN 1"/>
    <property type="match status" value="1"/>
</dbReference>
<dbReference type="PANTHER" id="PTHR16026:SF0">
    <property type="entry name" value="CARTILAGE ACIDIC PROTEIN 1"/>
    <property type="match status" value="1"/>
</dbReference>
<protein>
    <submittedName>
        <fullName evidence="3">VCBS repeat-containing protein</fullName>
    </submittedName>
</protein>
<dbReference type="EMBL" id="JAUJEB010000011">
    <property type="protein sequence ID" value="MDN5216794.1"/>
    <property type="molecule type" value="Genomic_DNA"/>
</dbReference>
<evidence type="ECO:0000259" key="2">
    <source>
        <dbReference type="Pfam" id="PF07593"/>
    </source>
</evidence>
<dbReference type="Pfam" id="PF13517">
    <property type="entry name" value="FG-GAP_3"/>
    <property type="match status" value="4"/>
</dbReference>
<accession>A0ABT8LG68</accession>
<name>A0ABT8LG68_9BACT</name>
<proteinExistence type="predicted"/>
<gene>
    <name evidence="3" type="ORF">QQ020_32285</name>
</gene>
<dbReference type="Proteomes" id="UP001172083">
    <property type="component" value="Unassembled WGS sequence"/>
</dbReference>
<reference evidence="3" key="1">
    <citation type="submission" date="2023-06" db="EMBL/GenBank/DDBJ databases">
        <title>Genomic of Agaribacillus aureum.</title>
        <authorList>
            <person name="Wang G."/>
        </authorList>
    </citation>
    <scope>NUCLEOTIDE SEQUENCE</scope>
    <source>
        <strain evidence="3">BMA12</strain>
    </source>
</reference>
<dbReference type="InterPro" id="IPR013517">
    <property type="entry name" value="FG-GAP"/>
</dbReference>
<evidence type="ECO:0000313" key="3">
    <source>
        <dbReference type="EMBL" id="MDN5216794.1"/>
    </source>
</evidence>
<dbReference type="Pfam" id="PF07593">
    <property type="entry name" value="UnbV_ASPIC"/>
    <property type="match status" value="1"/>
</dbReference>
<dbReference type="Gene3D" id="2.130.10.130">
    <property type="entry name" value="Integrin alpha, N-terminal"/>
    <property type="match status" value="3"/>
</dbReference>
<keyword evidence="1" id="KW-0732">Signal</keyword>
<dbReference type="SUPFAM" id="SSF69318">
    <property type="entry name" value="Integrin alpha N-terminal domain"/>
    <property type="match status" value="3"/>
</dbReference>
<comment type="caution">
    <text evidence="3">The sequence shown here is derived from an EMBL/GenBank/DDBJ whole genome shotgun (WGS) entry which is preliminary data.</text>
</comment>
<dbReference type="InterPro" id="IPR027039">
    <property type="entry name" value="Crtac1"/>
</dbReference>
<evidence type="ECO:0000256" key="1">
    <source>
        <dbReference type="ARBA" id="ARBA00022729"/>
    </source>
</evidence>
<dbReference type="RefSeq" id="WP_346762132.1">
    <property type="nucleotide sequence ID" value="NZ_JAUJEB010000011.1"/>
</dbReference>